<keyword evidence="1" id="KW-1133">Transmembrane helix</keyword>
<proteinExistence type="predicted"/>
<comment type="caution">
    <text evidence="2">The sequence shown here is derived from an EMBL/GenBank/DDBJ whole genome shotgun (WGS) entry which is preliminary data.</text>
</comment>
<dbReference type="RefSeq" id="WP_209146949.1">
    <property type="nucleotide sequence ID" value="NZ_JAGHKP010000003.1"/>
</dbReference>
<organism evidence="2 3">
    <name type="scientific">Chitinophaga chungangae</name>
    <dbReference type="NCBI Taxonomy" id="2821488"/>
    <lineage>
        <taxon>Bacteria</taxon>
        <taxon>Pseudomonadati</taxon>
        <taxon>Bacteroidota</taxon>
        <taxon>Chitinophagia</taxon>
        <taxon>Chitinophagales</taxon>
        <taxon>Chitinophagaceae</taxon>
        <taxon>Chitinophaga</taxon>
    </lineage>
</organism>
<dbReference type="EMBL" id="JAGHKP010000003">
    <property type="protein sequence ID" value="MBO9153826.1"/>
    <property type="molecule type" value="Genomic_DNA"/>
</dbReference>
<name>A0ABS3YGL7_9BACT</name>
<dbReference type="Proteomes" id="UP000679126">
    <property type="component" value="Unassembled WGS sequence"/>
</dbReference>
<feature type="transmembrane region" description="Helical" evidence="1">
    <location>
        <begin position="193"/>
        <end position="213"/>
    </location>
</feature>
<accession>A0ABS3YGL7</accession>
<reference evidence="3" key="1">
    <citation type="submission" date="2021-03" db="EMBL/GenBank/DDBJ databases">
        <title>Assistant Professor.</title>
        <authorList>
            <person name="Huq M.A."/>
        </authorList>
    </citation>
    <scope>NUCLEOTIDE SEQUENCE [LARGE SCALE GENOMIC DNA]</scope>
    <source>
        <strain evidence="3">MAH-28</strain>
    </source>
</reference>
<keyword evidence="1" id="KW-0812">Transmembrane</keyword>
<evidence type="ECO:0000313" key="2">
    <source>
        <dbReference type="EMBL" id="MBO9153826.1"/>
    </source>
</evidence>
<evidence type="ECO:0000313" key="3">
    <source>
        <dbReference type="Proteomes" id="UP000679126"/>
    </source>
</evidence>
<gene>
    <name evidence="2" type="ORF">J7I43_16480</name>
</gene>
<feature type="transmembrane region" description="Helical" evidence="1">
    <location>
        <begin position="219"/>
        <end position="243"/>
    </location>
</feature>
<sequence length="258" mass="29140">MGNRSYLIINKPGKPQEILFEGNNSLAHFWLLLLSEADIEGIRGKYRKAYQPGSEDVETDTDIKIDKDTALENAGRNRDYIAQAYPGLLPYYDEWTAYIRLQPSEDNTLLVDLVQIAGFYNNPDEFLDSLAGFYRKVAQRQAVFESTLSDTTGWDGTSDKAFASISAGYRGFPQARDYRPPGSDVKTPGKIKALNYVWGAISLLMVGGLFYLFSLFPHFWQHILIALLFAPVIYISIKGFLLVEKWGNQMQKAEGKQV</sequence>
<keyword evidence="1" id="KW-0472">Membrane</keyword>
<keyword evidence="3" id="KW-1185">Reference proteome</keyword>
<protein>
    <submittedName>
        <fullName evidence="2">Uncharacterized protein</fullName>
    </submittedName>
</protein>
<evidence type="ECO:0000256" key="1">
    <source>
        <dbReference type="SAM" id="Phobius"/>
    </source>
</evidence>